<evidence type="ECO:0000259" key="9">
    <source>
        <dbReference type="Pfam" id="PF05957"/>
    </source>
</evidence>
<keyword evidence="6 8" id="KW-1133">Transmembrane helix</keyword>
<reference evidence="11 12" key="1">
    <citation type="submission" date="2020-04" db="EMBL/GenBank/DDBJ databases">
        <title>Usitatibacter rugosus gen. nov., sp. nov. and Usitatibacter palustris sp. nov., novel members of Usitatibacteraceae fam. nov. within the order Nitrosomonadales isolated from soil.</title>
        <authorList>
            <person name="Huber K.J."/>
            <person name="Neumann-Schaal M."/>
            <person name="Geppert A."/>
            <person name="Luckner M."/>
            <person name="Wanner G."/>
            <person name="Overmann J."/>
        </authorList>
    </citation>
    <scope>NUCLEOTIDE SEQUENCE [LARGE SCALE GENOMIC DNA]</scope>
    <source>
        <strain evidence="11 12">0125_3</strain>
    </source>
</reference>
<evidence type="ECO:0000256" key="1">
    <source>
        <dbReference type="ARBA" id="ARBA00004377"/>
    </source>
</evidence>
<accession>A0A6M4H0P7</accession>
<evidence type="ECO:0000256" key="8">
    <source>
        <dbReference type="SAM" id="Phobius"/>
    </source>
</evidence>
<dbReference type="GO" id="GO:0005886">
    <property type="term" value="C:plasma membrane"/>
    <property type="evidence" value="ECO:0007669"/>
    <property type="project" value="UniProtKB-SubCell"/>
</dbReference>
<gene>
    <name evidence="11" type="primary">yqjD_2</name>
    <name evidence="11" type="ORF">DSM104443_04006</name>
</gene>
<evidence type="ECO:0000256" key="6">
    <source>
        <dbReference type="ARBA" id="ARBA00022989"/>
    </source>
</evidence>
<comment type="similarity">
    <text evidence="2">Belongs to the ElaB/YgaM/YqjD family.</text>
</comment>
<dbReference type="EMBL" id="CP053069">
    <property type="protein sequence ID" value="QJR12912.1"/>
    <property type="molecule type" value="Genomic_DNA"/>
</dbReference>
<dbReference type="InterPro" id="IPR010279">
    <property type="entry name" value="YqjD/ElaB"/>
</dbReference>
<dbReference type="Pfam" id="PF19029">
    <property type="entry name" value="DUF883_C"/>
    <property type="match status" value="1"/>
</dbReference>
<evidence type="ECO:0000313" key="11">
    <source>
        <dbReference type="EMBL" id="QJR12912.1"/>
    </source>
</evidence>
<keyword evidence="3" id="KW-1003">Cell membrane</keyword>
<dbReference type="InterPro" id="IPR043604">
    <property type="entry name" value="DUF883_N"/>
</dbReference>
<evidence type="ECO:0000256" key="3">
    <source>
        <dbReference type="ARBA" id="ARBA00022475"/>
    </source>
</evidence>
<dbReference type="GO" id="GO:0043022">
    <property type="term" value="F:ribosome binding"/>
    <property type="evidence" value="ECO:0007669"/>
    <property type="project" value="InterPro"/>
</dbReference>
<evidence type="ECO:0000256" key="7">
    <source>
        <dbReference type="ARBA" id="ARBA00023136"/>
    </source>
</evidence>
<protein>
    <recommendedName>
        <fullName evidence="13">ElaB/YqjD/DUF883 family membrane-anchored ribosome-binding protein</fullName>
    </recommendedName>
</protein>
<evidence type="ECO:0000256" key="4">
    <source>
        <dbReference type="ARBA" id="ARBA00022519"/>
    </source>
</evidence>
<dbReference type="KEGG" id="uru:DSM104443_04006"/>
<dbReference type="Pfam" id="PF05957">
    <property type="entry name" value="DUF883"/>
    <property type="match status" value="1"/>
</dbReference>
<feature type="transmembrane region" description="Helical" evidence="8">
    <location>
        <begin position="85"/>
        <end position="103"/>
    </location>
</feature>
<keyword evidence="7 8" id="KW-0472">Membrane</keyword>
<comment type="subcellular location">
    <subcellularLocation>
        <location evidence="1">Cell inner membrane</location>
        <topology evidence="1">Single-pass membrane protein</topology>
    </subcellularLocation>
</comment>
<proteinExistence type="inferred from homology"/>
<feature type="domain" description="DUF883" evidence="10">
    <location>
        <begin position="76"/>
        <end position="106"/>
    </location>
</feature>
<keyword evidence="5 8" id="KW-0812">Transmembrane</keyword>
<evidence type="ECO:0000313" key="12">
    <source>
        <dbReference type="Proteomes" id="UP000501534"/>
    </source>
</evidence>
<evidence type="ECO:0000256" key="5">
    <source>
        <dbReference type="ARBA" id="ARBA00022692"/>
    </source>
</evidence>
<evidence type="ECO:0000256" key="2">
    <source>
        <dbReference type="ARBA" id="ARBA00010423"/>
    </source>
</evidence>
<dbReference type="AlphaFoldDB" id="A0A6M4H0P7"/>
<feature type="domain" description="DUF883" evidence="9">
    <location>
        <begin position="13"/>
        <end position="64"/>
    </location>
</feature>
<dbReference type="Proteomes" id="UP000501534">
    <property type="component" value="Chromosome"/>
</dbReference>
<keyword evidence="4" id="KW-0997">Cell inner membrane</keyword>
<dbReference type="PANTHER" id="PTHR35893">
    <property type="entry name" value="INNER MEMBRANE PROTEIN-RELATED"/>
    <property type="match status" value="1"/>
</dbReference>
<dbReference type="InterPro" id="IPR043605">
    <property type="entry name" value="DUF883_C"/>
</dbReference>
<evidence type="ECO:0000259" key="10">
    <source>
        <dbReference type="Pfam" id="PF19029"/>
    </source>
</evidence>
<name>A0A6M4H0P7_9PROT</name>
<evidence type="ECO:0008006" key="13">
    <source>
        <dbReference type="Google" id="ProtNLM"/>
    </source>
</evidence>
<dbReference type="RefSeq" id="WP_171095531.1">
    <property type="nucleotide sequence ID" value="NZ_CP053069.1"/>
</dbReference>
<organism evidence="11 12">
    <name type="scientific">Usitatibacter rugosus</name>
    <dbReference type="NCBI Taxonomy" id="2732067"/>
    <lineage>
        <taxon>Bacteria</taxon>
        <taxon>Pseudomonadati</taxon>
        <taxon>Pseudomonadota</taxon>
        <taxon>Betaproteobacteria</taxon>
        <taxon>Nitrosomonadales</taxon>
        <taxon>Usitatibacteraceae</taxon>
        <taxon>Usitatibacter</taxon>
    </lineage>
</organism>
<sequence length="107" mass="11286">MTQENDLAAARQRLLEDFGKIVTDTETLLRSLANVSGEKAAEMRNTVGANLEAAKGRLRELQGDAMDKATGAAREADAYVKGNPWTAVGVAAAAGVIIGIMIASNRR</sequence>
<dbReference type="PANTHER" id="PTHR35893:SF3">
    <property type="entry name" value="INNER MEMBRANE PROTEIN"/>
    <property type="match status" value="1"/>
</dbReference>
<keyword evidence="12" id="KW-1185">Reference proteome</keyword>